<evidence type="ECO:0000256" key="2">
    <source>
        <dbReference type="ARBA" id="ARBA00023125"/>
    </source>
</evidence>
<keyword evidence="1" id="KW-0805">Transcription regulation</keyword>
<comment type="caution">
    <text evidence="5">The sequence shown here is derived from an EMBL/GenBank/DDBJ whole genome shotgun (WGS) entry which is preliminary data.</text>
</comment>
<proteinExistence type="predicted"/>
<name>A0A2P8IEB4_SACCR</name>
<sequence>MSARGGPRDPPAARPATTIVDVYAERPFPGLACVWRRTTSSAAVGRVVPDGCTDIIYSTATGQLHVAGPDTVGHVTSTAPGTLFGVRFGPGVGPSAFGLPAVELRDQRVPLSELWGPSSRLEDALGAASDPCSVLASAALARLRETPPDPAVGAIASFSGNVGDLARTLGLSTRQLHRRSLAAFGYGPKVLHRVLRFDRAVKLAWEGVPFADIAHRTGYADQAHLAREVRELAGVPLGQLIRS</sequence>
<dbReference type="InterPro" id="IPR046532">
    <property type="entry name" value="DUF6597"/>
</dbReference>
<accession>A0A2P8IEB4</accession>
<dbReference type="PANTHER" id="PTHR46796:SF15">
    <property type="entry name" value="BLL1074 PROTEIN"/>
    <property type="match status" value="1"/>
</dbReference>
<dbReference type="EMBL" id="PYAX01000003">
    <property type="protein sequence ID" value="PSL56790.1"/>
    <property type="molecule type" value="Genomic_DNA"/>
</dbReference>
<evidence type="ECO:0000313" key="5">
    <source>
        <dbReference type="EMBL" id="PSL56790.1"/>
    </source>
</evidence>
<keyword evidence="6" id="KW-1185">Reference proteome</keyword>
<reference evidence="5 6" key="1">
    <citation type="submission" date="2018-03" db="EMBL/GenBank/DDBJ databases">
        <title>Genomic Encyclopedia of Type Strains, Phase III (KMG-III): the genomes of soil and plant-associated and newly described type strains.</title>
        <authorList>
            <person name="Whitman W."/>
        </authorList>
    </citation>
    <scope>NUCLEOTIDE SEQUENCE [LARGE SCALE GENOMIC DNA]</scope>
    <source>
        <strain evidence="5 6">CGMCC 4.7097</strain>
    </source>
</reference>
<gene>
    <name evidence="5" type="ORF">B0I31_103547</name>
</gene>
<dbReference type="InterPro" id="IPR050204">
    <property type="entry name" value="AraC_XylS_family_regulators"/>
</dbReference>
<protein>
    <submittedName>
        <fullName evidence="5">Helix-turn-helix protein</fullName>
    </submittedName>
</protein>
<dbReference type="Pfam" id="PF12833">
    <property type="entry name" value="HTH_18"/>
    <property type="match status" value="1"/>
</dbReference>
<dbReference type="SMART" id="SM00342">
    <property type="entry name" value="HTH_ARAC"/>
    <property type="match status" value="1"/>
</dbReference>
<dbReference type="Pfam" id="PF20240">
    <property type="entry name" value="DUF6597"/>
    <property type="match status" value="1"/>
</dbReference>
<dbReference type="Proteomes" id="UP000241118">
    <property type="component" value="Unassembled WGS sequence"/>
</dbReference>
<dbReference type="AlphaFoldDB" id="A0A2P8IEB4"/>
<evidence type="ECO:0000256" key="3">
    <source>
        <dbReference type="ARBA" id="ARBA00023163"/>
    </source>
</evidence>
<dbReference type="PANTHER" id="PTHR46796">
    <property type="entry name" value="HTH-TYPE TRANSCRIPTIONAL ACTIVATOR RHAS-RELATED"/>
    <property type="match status" value="1"/>
</dbReference>
<dbReference type="Gene3D" id="1.10.10.60">
    <property type="entry name" value="Homeodomain-like"/>
    <property type="match status" value="1"/>
</dbReference>
<dbReference type="InterPro" id="IPR018060">
    <property type="entry name" value="HTH_AraC"/>
</dbReference>
<dbReference type="GO" id="GO:0043565">
    <property type="term" value="F:sequence-specific DNA binding"/>
    <property type="evidence" value="ECO:0007669"/>
    <property type="project" value="InterPro"/>
</dbReference>
<evidence type="ECO:0000256" key="1">
    <source>
        <dbReference type="ARBA" id="ARBA00023015"/>
    </source>
</evidence>
<dbReference type="PROSITE" id="PS01124">
    <property type="entry name" value="HTH_ARAC_FAMILY_2"/>
    <property type="match status" value="1"/>
</dbReference>
<evidence type="ECO:0000313" key="6">
    <source>
        <dbReference type="Proteomes" id="UP000241118"/>
    </source>
</evidence>
<feature type="domain" description="HTH araC/xylS-type" evidence="4">
    <location>
        <begin position="161"/>
        <end position="243"/>
    </location>
</feature>
<dbReference type="GO" id="GO:0003700">
    <property type="term" value="F:DNA-binding transcription factor activity"/>
    <property type="evidence" value="ECO:0007669"/>
    <property type="project" value="InterPro"/>
</dbReference>
<evidence type="ECO:0000259" key="4">
    <source>
        <dbReference type="PROSITE" id="PS01124"/>
    </source>
</evidence>
<organism evidence="5 6">
    <name type="scientific">Saccharothrix carnea</name>
    <dbReference type="NCBI Taxonomy" id="1280637"/>
    <lineage>
        <taxon>Bacteria</taxon>
        <taxon>Bacillati</taxon>
        <taxon>Actinomycetota</taxon>
        <taxon>Actinomycetes</taxon>
        <taxon>Pseudonocardiales</taxon>
        <taxon>Pseudonocardiaceae</taxon>
        <taxon>Saccharothrix</taxon>
    </lineage>
</organism>
<keyword evidence="3" id="KW-0804">Transcription</keyword>
<keyword evidence="2" id="KW-0238">DNA-binding</keyword>